<dbReference type="PANTHER" id="PTHR13355:SF11">
    <property type="entry name" value="GLUCOSAMINE 6-PHOSPHATE N-ACETYLTRANSFERASE"/>
    <property type="match status" value="1"/>
</dbReference>
<dbReference type="Pfam" id="PF00583">
    <property type="entry name" value="Acetyltransf_1"/>
    <property type="match status" value="1"/>
</dbReference>
<dbReference type="PROSITE" id="PS51186">
    <property type="entry name" value="GNAT"/>
    <property type="match status" value="1"/>
</dbReference>
<sequence>IISPEDRVVGAGTIFVERKFIHSTGLVGHIEDIAVDENQQGKKLGLRIIQALKYIGVKTGCYKGKLLP</sequence>
<feature type="domain" description="N-acetyltransferase" evidence="2">
    <location>
        <begin position="1"/>
        <end position="68"/>
    </location>
</feature>
<dbReference type="InterPro" id="IPR016181">
    <property type="entry name" value="Acyl_CoA_acyltransferase"/>
</dbReference>
<dbReference type="PANTHER" id="PTHR13355">
    <property type="entry name" value="GLUCOSAMINE 6-PHOSPHATE N-ACETYLTRANSFERASE"/>
    <property type="match status" value="1"/>
</dbReference>
<dbReference type="GO" id="GO:0006048">
    <property type="term" value="P:UDP-N-acetylglucosamine biosynthetic process"/>
    <property type="evidence" value="ECO:0007669"/>
    <property type="project" value="UniProtKB-UniRule"/>
</dbReference>
<protein>
    <recommendedName>
        <fullName evidence="1">Glucosamine 6-phosphate N-acetyltransferase</fullName>
        <ecNumber evidence="1">2.3.1.4</ecNumber>
    </recommendedName>
</protein>
<evidence type="ECO:0000313" key="4">
    <source>
        <dbReference type="Proteomes" id="UP000789342"/>
    </source>
</evidence>
<dbReference type="Proteomes" id="UP000789342">
    <property type="component" value="Unassembled WGS sequence"/>
</dbReference>
<comment type="similarity">
    <text evidence="1">Belongs to the acetyltransferase family. GNA1 subfamily.</text>
</comment>
<keyword evidence="4" id="KW-1185">Reference proteome</keyword>
<proteinExistence type="inferred from homology"/>
<dbReference type="SUPFAM" id="SSF55729">
    <property type="entry name" value="Acyl-CoA N-acyltransferases (Nat)"/>
    <property type="match status" value="1"/>
</dbReference>
<dbReference type="EMBL" id="CAJVPV010032494">
    <property type="protein sequence ID" value="CAG8745029.1"/>
    <property type="molecule type" value="Genomic_DNA"/>
</dbReference>
<accession>A0A9N9NMV0</accession>
<evidence type="ECO:0000259" key="2">
    <source>
        <dbReference type="PROSITE" id="PS51186"/>
    </source>
</evidence>
<keyword evidence="1" id="KW-0012">Acyltransferase</keyword>
<dbReference type="Gene3D" id="3.40.630.30">
    <property type="match status" value="1"/>
</dbReference>
<dbReference type="AlphaFoldDB" id="A0A9N9NMV0"/>
<organism evidence="3 4">
    <name type="scientific">Acaulospora morrowiae</name>
    <dbReference type="NCBI Taxonomy" id="94023"/>
    <lineage>
        <taxon>Eukaryota</taxon>
        <taxon>Fungi</taxon>
        <taxon>Fungi incertae sedis</taxon>
        <taxon>Mucoromycota</taxon>
        <taxon>Glomeromycotina</taxon>
        <taxon>Glomeromycetes</taxon>
        <taxon>Diversisporales</taxon>
        <taxon>Acaulosporaceae</taxon>
        <taxon>Acaulospora</taxon>
    </lineage>
</organism>
<name>A0A9N9NMV0_9GLOM</name>
<dbReference type="InterPro" id="IPR039143">
    <property type="entry name" value="GNPNAT1-like"/>
</dbReference>
<reference evidence="3" key="1">
    <citation type="submission" date="2021-06" db="EMBL/GenBank/DDBJ databases">
        <authorList>
            <person name="Kallberg Y."/>
            <person name="Tangrot J."/>
            <person name="Rosling A."/>
        </authorList>
    </citation>
    <scope>NUCLEOTIDE SEQUENCE</scope>
    <source>
        <strain evidence="3">CL551</strain>
    </source>
</reference>
<evidence type="ECO:0000256" key="1">
    <source>
        <dbReference type="RuleBase" id="RU365086"/>
    </source>
</evidence>
<dbReference type="OrthoDB" id="10039976at2759"/>
<dbReference type="EC" id="2.3.1.4" evidence="1"/>
<comment type="pathway">
    <text evidence="1">Nucleotide-sugar biosynthesis; UDP-N-acetyl-alpha-D-glucosamine biosynthesis; N-acetyl-alpha-D-glucosamine 1-phosphate from alpha-D-glucosamine 6-phosphate (route I): step 1/2.</text>
</comment>
<evidence type="ECO:0000313" key="3">
    <source>
        <dbReference type="EMBL" id="CAG8745029.1"/>
    </source>
</evidence>
<gene>
    <name evidence="3" type="ORF">AMORRO_LOCUS14974</name>
</gene>
<dbReference type="CDD" id="cd04301">
    <property type="entry name" value="NAT_SF"/>
    <property type="match status" value="1"/>
</dbReference>
<dbReference type="InterPro" id="IPR000182">
    <property type="entry name" value="GNAT_dom"/>
</dbReference>
<keyword evidence="1" id="KW-0808">Transferase</keyword>
<feature type="non-terminal residue" evidence="3">
    <location>
        <position position="68"/>
    </location>
</feature>
<comment type="catalytic activity">
    <reaction evidence="1">
        <text>D-glucosamine 6-phosphate + acetyl-CoA = N-acetyl-D-glucosamine 6-phosphate + CoA + H(+)</text>
        <dbReference type="Rhea" id="RHEA:10292"/>
        <dbReference type="ChEBI" id="CHEBI:15378"/>
        <dbReference type="ChEBI" id="CHEBI:57287"/>
        <dbReference type="ChEBI" id="CHEBI:57288"/>
        <dbReference type="ChEBI" id="CHEBI:57513"/>
        <dbReference type="ChEBI" id="CHEBI:58725"/>
        <dbReference type="EC" id="2.3.1.4"/>
    </reaction>
</comment>
<dbReference type="GO" id="GO:0004343">
    <property type="term" value="F:glucosamine 6-phosphate N-acetyltransferase activity"/>
    <property type="evidence" value="ECO:0007669"/>
    <property type="project" value="UniProtKB-UniRule"/>
</dbReference>
<comment type="caution">
    <text evidence="3">The sequence shown here is derived from an EMBL/GenBank/DDBJ whole genome shotgun (WGS) entry which is preliminary data.</text>
</comment>